<dbReference type="EMBL" id="JBCEVZ010000021">
    <property type="protein sequence ID" value="MEL5994635.1"/>
    <property type="molecule type" value="Genomic_DNA"/>
</dbReference>
<keyword evidence="4" id="KW-1185">Reference proteome</keyword>
<feature type="compositionally biased region" description="Basic and acidic residues" evidence="1">
    <location>
        <begin position="109"/>
        <end position="119"/>
    </location>
</feature>
<reference evidence="3 4" key="1">
    <citation type="journal article" date="2018" name="Arch. Microbiol.">
        <title>Hymenobacter segetis sp. nov., isolated from soil.</title>
        <authorList>
            <person name="Ten L.N."/>
            <person name="Lim S.J."/>
            <person name="Kim B.O."/>
            <person name="Kang I.K."/>
            <person name="Jung H.Y."/>
        </authorList>
    </citation>
    <scope>NUCLEOTIDE SEQUENCE [LARGE SCALE GENOMIC DNA]</scope>
    <source>
        <strain evidence="3 4">S7-3-11</strain>
    </source>
</reference>
<dbReference type="Proteomes" id="UP001479606">
    <property type="component" value="Unassembled WGS sequence"/>
</dbReference>
<sequence>MENQDYGQLPMLLVFCYKLISIAAGIFCLFLGYRLFTQPSMFRPGQSAGGAAGEGPGGYKLSITNAAPGTFFAVLGAVIILATVLKGYTAGGLEVEDGGVTSQPVTKPSDNKPVVRPENKSVAPPAVATPDSASSLVVPSQAPVNASELPIIPVQQRSRRRTSPTYGAIRPKHREERFPEVKIVSEHTWQVGMNPAQQLYTLERKQSATAEELPLKPLQIPPLSDAIAALQKDRMLRRLDSMSQGAITEIKSSPFQQTPVDEYQNQVKARQARMLKRARDRDRDRDFPQTFGNKTE</sequence>
<accession>A0ABU9LVD7</accession>
<organism evidence="3 4">
    <name type="scientific">Hymenobacter segetis</name>
    <dbReference type="NCBI Taxonomy" id="2025509"/>
    <lineage>
        <taxon>Bacteria</taxon>
        <taxon>Pseudomonadati</taxon>
        <taxon>Bacteroidota</taxon>
        <taxon>Cytophagia</taxon>
        <taxon>Cytophagales</taxon>
        <taxon>Hymenobacteraceae</taxon>
        <taxon>Hymenobacter</taxon>
    </lineage>
</organism>
<gene>
    <name evidence="3" type="ORF">AAFH49_10485</name>
</gene>
<keyword evidence="2" id="KW-0812">Transmembrane</keyword>
<protein>
    <submittedName>
        <fullName evidence="3">Uncharacterized protein</fullName>
    </submittedName>
</protein>
<evidence type="ECO:0000256" key="1">
    <source>
        <dbReference type="SAM" id="MobiDB-lite"/>
    </source>
</evidence>
<feature type="transmembrane region" description="Helical" evidence="2">
    <location>
        <begin position="66"/>
        <end position="85"/>
    </location>
</feature>
<keyword evidence="2" id="KW-1133">Transmembrane helix</keyword>
<evidence type="ECO:0000313" key="3">
    <source>
        <dbReference type="EMBL" id="MEL5994635.1"/>
    </source>
</evidence>
<proteinExistence type="predicted"/>
<evidence type="ECO:0000313" key="4">
    <source>
        <dbReference type="Proteomes" id="UP001479606"/>
    </source>
</evidence>
<name>A0ABU9LVD7_9BACT</name>
<feature type="region of interest" description="Disordered" evidence="1">
    <location>
        <begin position="266"/>
        <end position="296"/>
    </location>
</feature>
<evidence type="ECO:0000256" key="2">
    <source>
        <dbReference type="SAM" id="Phobius"/>
    </source>
</evidence>
<feature type="compositionally biased region" description="Basic and acidic residues" evidence="1">
    <location>
        <begin position="277"/>
        <end position="287"/>
    </location>
</feature>
<keyword evidence="2" id="KW-0472">Membrane</keyword>
<dbReference type="RefSeq" id="WP_342297917.1">
    <property type="nucleotide sequence ID" value="NZ_JBCEVZ010000021.1"/>
</dbReference>
<feature type="transmembrane region" description="Helical" evidence="2">
    <location>
        <begin position="12"/>
        <end position="33"/>
    </location>
</feature>
<feature type="region of interest" description="Disordered" evidence="1">
    <location>
        <begin position="96"/>
        <end position="133"/>
    </location>
</feature>
<comment type="caution">
    <text evidence="3">The sequence shown here is derived from an EMBL/GenBank/DDBJ whole genome shotgun (WGS) entry which is preliminary data.</text>
</comment>